<dbReference type="GO" id="GO:0031222">
    <property type="term" value="P:arabinan catabolic process"/>
    <property type="evidence" value="ECO:0007669"/>
    <property type="project" value="TreeGrafter"/>
</dbReference>
<comment type="similarity">
    <text evidence="1">Belongs to the glycosyl hydrolase 3 family.</text>
</comment>
<protein>
    <recommendedName>
        <fullName evidence="3">Glycoside hydrolase family 3 C-terminal domain-containing protein</fullName>
    </recommendedName>
</protein>
<dbReference type="EMBL" id="AWQX01000096">
    <property type="protein sequence ID" value="EST33878.1"/>
    <property type="molecule type" value="Genomic_DNA"/>
</dbReference>
<evidence type="ECO:0000259" key="3">
    <source>
        <dbReference type="Pfam" id="PF01915"/>
    </source>
</evidence>
<evidence type="ECO:0000256" key="1">
    <source>
        <dbReference type="ARBA" id="ARBA00005336"/>
    </source>
</evidence>
<gene>
    <name evidence="4" type="ORF">M878_11755</name>
</gene>
<dbReference type="SUPFAM" id="SSF52279">
    <property type="entry name" value="Beta-D-glucan exohydrolase, C-terminal domain"/>
    <property type="match status" value="1"/>
</dbReference>
<dbReference type="Pfam" id="PF01915">
    <property type="entry name" value="Glyco_hydro_3_C"/>
    <property type="match status" value="1"/>
</dbReference>
<dbReference type="InterPro" id="IPR002772">
    <property type="entry name" value="Glyco_hydro_3_C"/>
</dbReference>
<dbReference type="GO" id="GO:0009044">
    <property type="term" value="F:xylan 1,4-beta-xylosidase activity"/>
    <property type="evidence" value="ECO:0007669"/>
    <property type="project" value="InterPro"/>
</dbReference>
<feature type="domain" description="Glycoside hydrolase family 3 C-terminal" evidence="3">
    <location>
        <begin position="6"/>
        <end position="90"/>
    </location>
</feature>
<dbReference type="PANTHER" id="PTHR42721">
    <property type="entry name" value="SUGAR HYDROLASE-RELATED"/>
    <property type="match status" value="1"/>
</dbReference>
<dbReference type="GO" id="GO:0045493">
    <property type="term" value="P:xylan catabolic process"/>
    <property type="evidence" value="ECO:0007669"/>
    <property type="project" value="InterPro"/>
</dbReference>
<dbReference type="PATRIC" id="fig|1352936.5.peg.2491"/>
<dbReference type="STRING" id="1352936.M878_11755"/>
<dbReference type="Gene3D" id="3.40.50.1700">
    <property type="entry name" value="Glycoside hydrolase family 3 C-terminal domain"/>
    <property type="match status" value="1"/>
</dbReference>
<dbReference type="HOGENOM" id="CLU_1824281_0_0_11"/>
<dbReference type="AlphaFoldDB" id="V6KPD3"/>
<evidence type="ECO:0000313" key="5">
    <source>
        <dbReference type="Proteomes" id="UP000017984"/>
    </source>
</evidence>
<dbReference type="InterPro" id="IPR036881">
    <property type="entry name" value="Glyco_hydro_3_C_sf"/>
</dbReference>
<reference evidence="4 5" key="1">
    <citation type="journal article" date="2014" name="Genome Announc.">
        <title>Draft Genome Sequence of Streptomyces roseochromogenes subsp. oscitans DS 12.976, Producer of the Aminocoumarin Antibiotic Clorobiocin.</title>
        <authorList>
            <person name="Ruckert C."/>
            <person name="Kalinowski J."/>
            <person name="Heide L."/>
            <person name="Apel A.K."/>
        </authorList>
    </citation>
    <scope>NUCLEOTIDE SEQUENCE [LARGE SCALE GENOMIC DNA]</scope>
    <source>
        <strain evidence="4 5">DS 12.976</strain>
    </source>
</reference>
<comment type="caution">
    <text evidence="4">The sequence shown here is derived from an EMBL/GenBank/DDBJ whole genome shotgun (WGS) entry which is preliminary data.</text>
</comment>
<proteinExistence type="inferred from homology"/>
<dbReference type="PANTHER" id="PTHR42721:SF3">
    <property type="entry name" value="BETA-D-XYLOSIDASE 5-RELATED"/>
    <property type="match status" value="1"/>
</dbReference>
<accession>V6KPD3</accession>
<keyword evidence="5" id="KW-1185">Reference proteome</keyword>
<sequence length="141" mass="15700">MPAPRALPAHQRRLLRAARAANPHTVLELTSAYPYVVDVTRLPAVLWTAYGGQAAGTALARTLAGDVSPAGSLPQTWYASDADLPDLFDYDVIGARQTYLFRRQPALPLRPRPVIRVLRVRRRLGRCRGRLAWTAARCWLC</sequence>
<dbReference type="InterPro" id="IPR044993">
    <property type="entry name" value="BXL"/>
</dbReference>
<evidence type="ECO:0000256" key="2">
    <source>
        <dbReference type="ARBA" id="ARBA00022801"/>
    </source>
</evidence>
<name>V6KPD3_STRRC</name>
<dbReference type="GO" id="GO:0046556">
    <property type="term" value="F:alpha-L-arabinofuranosidase activity"/>
    <property type="evidence" value="ECO:0007669"/>
    <property type="project" value="TreeGrafter"/>
</dbReference>
<keyword evidence="2" id="KW-0378">Hydrolase</keyword>
<dbReference type="Proteomes" id="UP000017984">
    <property type="component" value="Chromosome"/>
</dbReference>
<evidence type="ECO:0000313" key="4">
    <source>
        <dbReference type="EMBL" id="EST33878.1"/>
    </source>
</evidence>
<organism evidence="4 5">
    <name type="scientific">Streptomyces roseochromogenus subsp. oscitans DS 12.976</name>
    <dbReference type="NCBI Taxonomy" id="1352936"/>
    <lineage>
        <taxon>Bacteria</taxon>
        <taxon>Bacillati</taxon>
        <taxon>Actinomycetota</taxon>
        <taxon>Actinomycetes</taxon>
        <taxon>Kitasatosporales</taxon>
        <taxon>Streptomycetaceae</taxon>
        <taxon>Streptomyces</taxon>
    </lineage>
</organism>